<organism evidence="1 2">
    <name type="scientific">Aphis craccivora</name>
    <name type="common">Cowpea aphid</name>
    <dbReference type="NCBI Taxonomy" id="307492"/>
    <lineage>
        <taxon>Eukaryota</taxon>
        <taxon>Metazoa</taxon>
        <taxon>Ecdysozoa</taxon>
        <taxon>Arthropoda</taxon>
        <taxon>Hexapoda</taxon>
        <taxon>Insecta</taxon>
        <taxon>Pterygota</taxon>
        <taxon>Neoptera</taxon>
        <taxon>Paraneoptera</taxon>
        <taxon>Hemiptera</taxon>
        <taxon>Sternorrhyncha</taxon>
        <taxon>Aphidomorpha</taxon>
        <taxon>Aphidoidea</taxon>
        <taxon>Aphididae</taxon>
        <taxon>Aphidini</taxon>
        <taxon>Aphis</taxon>
        <taxon>Aphis</taxon>
    </lineage>
</organism>
<keyword evidence="1" id="KW-0808">Transferase</keyword>
<sequence>MSVFQFLTRLANEEVLSITYIPYQKYCCEVEMTLKITIAKPVMICLNTGETYEEAKNVAAKTA</sequence>
<comment type="caution">
    <text evidence="1">The sequence shown here is derived from an EMBL/GenBank/DDBJ whole genome shotgun (WGS) entry which is preliminary data.</text>
</comment>
<name>A0A6G0WRK7_APHCR</name>
<keyword evidence="2" id="KW-1185">Reference proteome</keyword>
<accession>A0A6G0WRK7</accession>
<evidence type="ECO:0000313" key="2">
    <source>
        <dbReference type="Proteomes" id="UP000478052"/>
    </source>
</evidence>
<gene>
    <name evidence="1" type="ORF">FWK35_00038451</name>
</gene>
<evidence type="ECO:0000313" key="1">
    <source>
        <dbReference type="EMBL" id="KAF0730072.1"/>
    </source>
</evidence>
<protein>
    <submittedName>
        <fullName evidence="1">Interferon-inducible double-stranded RNA-dependent protein kinase activator A</fullName>
    </submittedName>
</protein>
<dbReference type="EMBL" id="VUJU01008487">
    <property type="protein sequence ID" value="KAF0730072.1"/>
    <property type="molecule type" value="Genomic_DNA"/>
</dbReference>
<dbReference type="AlphaFoldDB" id="A0A6G0WRK7"/>
<proteinExistence type="predicted"/>
<dbReference type="Gene3D" id="3.30.160.20">
    <property type="match status" value="1"/>
</dbReference>
<reference evidence="1 2" key="1">
    <citation type="submission" date="2019-08" db="EMBL/GenBank/DDBJ databases">
        <title>Whole genome of Aphis craccivora.</title>
        <authorList>
            <person name="Voronova N.V."/>
            <person name="Shulinski R.S."/>
            <person name="Bandarenka Y.V."/>
            <person name="Zhorov D.G."/>
            <person name="Warner D."/>
        </authorList>
    </citation>
    <scope>NUCLEOTIDE SEQUENCE [LARGE SCALE GENOMIC DNA]</scope>
    <source>
        <strain evidence="1">180601</strain>
        <tissue evidence="1">Whole Body</tissue>
    </source>
</reference>
<dbReference type="Proteomes" id="UP000478052">
    <property type="component" value="Unassembled WGS sequence"/>
</dbReference>
<dbReference type="GO" id="GO:0016301">
    <property type="term" value="F:kinase activity"/>
    <property type="evidence" value="ECO:0007669"/>
    <property type="project" value="UniProtKB-KW"/>
</dbReference>
<keyword evidence="1" id="KW-0418">Kinase</keyword>